<keyword evidence="3" id="KW-0378">Hydrolase</keyword>
<feature type="domain" description="Peptidase M1 membrane alanine aminopeptidase" evidence="2">
    <location>
        <begin position="864"/>
        <end position="1045"/>
    </location>
</feature>
<keyword evidence="1" id="KW-0472">Membrane</keyword>
<feature type="transmembrane region" description="Helical" evidence="1">
    <location>
        <begin position="526"/>
        <end position="543"/>
    </location>
</feature>
<feature type="transmembrane region" description="Helical" evidence="1">
    <location>
        <begin position="245"/>
        <end position="262"/>
    </location>
</feature>
<evidence type="ECO:0000256" key="1">
    <source>
        <dbReference type="SAM" id="Phobius"/>
    </source>
</evidence>
<dbReference type="GO" id="GO:0004177">
    <property type="term" value="F:aminopeptidase activity"/>
    <property type="evidence" value="ECO:0007669"/>
    <property type="project" value="UniProtKB-KW"/>
</dbReference>
<feature type="transmembrane region" description="Helical" evidence="1">
    <location>
        <begin position="147"/>
        <end position="169"/>
    </location>
</feature>
<comment type="caution">
    <text evidence="3">The sequence shown here is derived from an EMBL/GenBank/DDBJ whole genome shotgun (WGS) entry which is preliminary data.</text>
</comment>
<feature type="transmembrane region" description="Helical" evidence="1">
    <location>
        <begin position="443"/>
        <end position="465"/>
    </location>
</feature>
<feature type="transmembrane region" description="Helical" evidence="1">
    <location>
        <begin position="564"/>
        <end position="586"/>
    </location>
</feature>
<accession>A0A258HPT4</accession>
<organism evidence="3 4">
    <name type="scientific">Brevundimonas subvibrioides</name>
    <dbReference type="NCBI Taxonomy" id="74313"/>
    <lineage>
        <taxon>Bacteria</taxon>
        <taxon>Pseudomonadati</taxon>
        <taxon>Pseudomonadota</taxon>
        <taxon>Alphaproteobacteria</taxon>
        <taxon>Caulobacterales</taxon>
        <taxon>Caulobacteraceae</taxon>
        <taxon>Brevundimonas</taxon>
    </lineage>
</organism>
<dbReference type="EMBL" id="NCEQ01000001">
    <property type="protein sequence ID" value="OYX58971.1"/>
    <property type="molecule type" value="Genomic_DNA"/>
</dbReference>
<keyword evidence="3" id="KW-0031">Aminopeptidase</keyword>
<proteinExistence type="predicted"/>
<dbReference type="GO" id="GO:0008237">
    <property type="term" value="F:metallopeptidase activity"/>
    <property type="evidence" value="ECO:0007669"/>
    <property type="project" value="InterPro"/>
</dbReference>
<dbReference type="Pfam" id="PF01433">
    <property type="entry name" value="Peptidase_M1"/>
    <property type="match status" value="1"/>
</dbReference>
<feature type="transmembrane region" description="Helical" evidence="1">
    <location>
        <begin position="18"/>
        <end position="36"/>
    </location>
</feature>
<evidence type="ECO:0000259" key="2">
    <source>
        <dbReference type="Pfam" id="PF01433"/>
    </source>
</evidence>
<feature type="transmembrane region" description="Helical" evidence="1">
    <location>
        <begin position="408"/>
        <end position="431"/>
    </location>
</feature>
<keyword evidence="3" id="KW-0645">Protease</keyword>
<feature type="transmembrane region" description="Helical" evidence="1">
    <location>
        <begin position="56"/>
        <end position="80"/>
    </location>
</feature>
<evidence type="ECO:0000313" key="4">
    <source>
        <dbReference type="Proteomes" id="UP000216147"/>
    </source>
</evidence>
<keyword evidence="1" id="KW-1133">Transmembrane helix</keyword>
<name>A0A258HPT4_9CAUL</name>
<dbReference type="PANTHER" id="PTHR43471">
    <property type="entry name" value="ABC TRANSPORTER PERMEASE"/>
    <property type="match status" value="1"/>
</dbReference>
<sequence>MFGKIAAFEFRYQLRQPAFWVIAIIFGLMGFGLVAASDNISIGAGGNVHKNAPYALASINAVMSMFFMLATTAIVANVVVRDVQTGFGPMVQSTRITKFDYLYGRFTGAFLATALCFAVISLGLIAGTIAPWVDKETIGAFRPWDYLYNYLVLGLPGVFLTSALFFALATVTRSMMATYVGVVAVFILYLAASGVLGNKPELETAMAWGEPFGAAAFGLATKYWTAAERNTLNIPLEGIFLWNRLLWLGISAGILAVAYALYRPAIRGAREGKIDKLRKMAEAAAPALTPNRPLPTPTEGFAAGWTRLASRTAFEMSLVFKSPAYFVLILLGFAFAVTTLLFLGEIYGAPVLLVTRVVIDGLPFGLIAMIVAIYYSGELVWRDRERKVHEIIDASSTPDWTFLLPKTLALILVLASISIAGVVAGVAVQTFKGYTDYEFDKYLMWYVVPQTINFALLAVLAIFVQSLSPNKFVGWAIMVVYMISTIVASNMGFDHVLYRYGSGVGQPLSDMNGRGDYAGFAAWMDTYWTMAAIILLTLGYALWRRGTETRFMPRLKRLPHRLMGPAGVVGGLALVAFIGLGVFIYVNTNVWNEYRSQGQQEKLQAEYEKTLLRFETTPQPTLVDVKLNLDLHPRTPRLETTGTYVVENRTGAPLSEMHMRWNDELEMKTLSVQGARMVRDWPEFDYRIYRFDTPMAPGERRTVSFDTVLEQRGFKNSGNTTRIVDNGTFVNNMEFAPMIGMDRSIGLLQDRSKRRKNGLPPELRPAKLEDLTATGRNYIGADWVTADVTVTTDADQTPLAPGQVRSDTTANGRRTMRFVTESPVLYFLSVQSARYEIARQMHNGVEMVVFHDAQHGRNVPRMMTALENALDYFQANFSPYQFRQARISEFPYGSFAQSMPNTFAWSENLGFIADLRDETKIDYVTYIGAHEFAHQWWAHQVVGANMQGATLMSETLAQYSALMVMREMYGPDKIRRFLKFELDRYLRSRGTELIEELPLNRMENQQYIHYRKGAVVMYLLADQIGEANVNRALSQFLAAHAFKPAPYPRSTDLIALFRANAPADKQALITDLFEKITLYDVKTTAATATQRRDGRWDVTVTVEARKLYADGKGVETESPLNETFDIGLFSAEPGKGEFDASNVLLFERRPLRSGVQTFRFTTATKPTFAGADPYNKWIDRNSDDNVRKVD</sequence>
<reference evidence="3 4" key="1">
    <citation type="submission" date="2017-03" db="EMBL/GenBank/DDBJ databases">
        <title>Lifting the veil on microbial sulfur biogeochemistry in mining wastewaters.</title>
        <authorList>
            <person name="Kantor R.S."/>
            <person name="Colenbrander Nelson T."/>
            <person name="Marshall S."/>
            <person name="Bennett D."/>
            <person name="Apte S."/>
            <person name="Camacho D."/>
            <person name="Thomas B.C."/>
            <person name="Warren L.A."/>
            <person name="Banfield J.F."/>
        </authorList>
    </citation>
    <scope>NUCLEOTIDE SEQUENCE [LARGE SCALE GENOMIC DNA]</scope>
    <source>
        <strain evidence="3">32-68-21</strain>
    </source>
</reference>
<dbReference type="InterPro" id="IPR027268">
    <property type="entry name" value="Peptidase_M4/M1_CTD_sf"/>
</dbReference>
<feature type="transmembrane region" description="Helical" evidence="1">
    <location>
        <begin position="353"/>
        <end position="377"/>
    </location>
</feature>
<feature type="transmembrane region" description="Helical" evidence="1">
    <location>
        <begin position="101"/>
        <end position="127"/>
    </location>
</feature>
<dbReference type="SUPFAM" id="SSF55486">
    <property type="entry name" value="Metalloproteases ('zincins'), catalytic domain"/>
    <property type="match status" value="1"/>
</dbReference>
<dbReference type="GO" id="GO:0008270">
    <property type="term" value="F:zinc ion binding"/>
    <property type="evidence" value="ECO:0007669"/>
    <property type="project" value="InterPro"/>
</dbReference>
<protein>
    <submittedName>
        <fullName evidence="3">Aminopeptidase</fullName>
    </submittedName>
</protein>
<evidence type="ECO:0000313" key="3">
    <source>
        <dbReference type="EMBL" id="OYX58971.1"/>
    </source>
</evidence>
<dbReference type="Gene3D" id="1.10.390.10">
    <property type="entry name" value="Neutral Protease Domain 2"/>
    <property type="match status" value="1"/>
</dbReference>
<dbReference type="AlphaFoldDB" id="A0A258HPT4"/>
<feature type="transmembrane region" description="Helical" evidence="1">
    <location>
        <begin position="472"/>
        <end position="493"/>
    </location>
</feature>
<feature type="transmembrane region" description="Helical" evidence="1">
    <location>
        <begin position="324"/>
        <end position="347"/>
    </location>
</feature>
<dbReference type="Proteomes" id="UP000216147">
    <property type="component" value="Unassembled WGS sequence"/>
</dbReference>
<dbReference type="InterPro" id="IPR014782">
    <property type="entry name" value="Peptidase_M1_dom"/>
</dbReference>
<gene>
    <name evidence="3" type="ORF">B7Y86_00645</name>
</gene>
<feature type="transmembrane region" description="Helical" evidence="1">
    <location>
        <begin position="176"/>
        <end position="196"/>
    </location>
</feature>
<keyword evidence="1" id="KW-0812">Transmembrane</keyword>